<proteinExistence type="predicted"/>
<name>A0ABQ9U440_SAGOE</name>
<evidence type="ECO:0000313" key="1">
    <source>
        <dbReference type="EMBL" id="KAK2091832.1"/>
    </source>
</evidence>
<sequence>LEGEAGCAGGWAVSEWDRRGRAGVASRFDVPGGLKRGPPSRAWSGLGGFRAA</sequence>
<accession>A0ABQ9U440</accession>
<feature type="non-terminal residue" evidence="1">
    <location>
        <position position="1"/>
    </location>
</feature>
<gene>
    <name evidence="1" type="ORF">P7K49_031116</name>
</gene>
<comment type="caution">
    <text evidence="1">The sequence shown here is derived from an EMBL/GenBank/DDBJ whole genome shotgun (WGS) entry which is preliminary data.</text>
</comment>
<dbReference type="Proteomes" id="UP001266305">
    <property type="component" value="Unassembled WGS sequence"/>
</dbReference>
<dbReference type="EMBL" id="JASSZA010000016">
    <property type="protein sequence ID" value="KAK2091832.1"/>
    <property type="molecule type" value="Genomic_DNA"/>
</dbReference>
<reference evidence="1 2" key="1">
    <citation type="submission" date="2023-05" db="EMBL/GenBank/DDBJ databases">
        <title>B98-5 Cell Line De Novo Hybrid Assembly: An Optical Mapping Approach.</title>
        <authorList>
            <person name="Kananen K."/>
            <person name="Auerbach J.A."/>
            <person name="Kautto E."/>
            <person name="Blachly J.S."/>
        </authorList>
    </citation>
    <scope>NUCLEOTIDE SEQUENCE [LARGE SCALE GENOMIC DNA]</scope>
    <source>
        <strain evidence="1">B95-8</strain>
        <tissue evidence="1">Cell line</tissue>
    </source>
</reference>
<protein>
    <submittedName>
        <fullName evidence="1">Uncharacterized protein</fullName>
    </submittedName>
</protein>
<evidence type="ECO:0000313" key="2">
    <source>
        <dbReference type="Proteomes" id="UP001266305"/>
    </source>
</evidence>
<feature type="non-terminal residue" evidence="1">
    <location>
        <position position="52"/>
    </location>
</feature>
<keyword evidence="2" id="KW-1185">Reference proteome</keyword>
<organism evidence="1 2">
    <name type="scientific">Saguinus oedipus</name>
    <name type="common">Cotton-top tamarin</name>
    <name type="synonym">Oedipomidas oedipus</name>
    <dbReference type="NCBI Taxonomy" id="9490"/>
    <lineage>
        <taxon>Eukaryota</taxon>
        <taxon>Metazoa</taxon>
        <taxon>Chordata</taxon>
        <taxon>Craniata</taxon>
        <taxon>Vertebrata</taxon>
        <taxon>Euteleostomi</taxon>
        <taxon>Mammalia</taxon>
        <taxon>Eutheria</taxon>
        <taxon>Euarchontoglires</taxon>
        <taxon>Primates</taxon>
        <taxon>Haplorrhini</taxon>
        <taxon>Platyrrhini</taxon>
        <taxon>Cebidae</taxon>
        <taxon>Callitrichinae</taxon>
        <taxon>Saguinus</taxon>
    </lineage>
</organism>